<sequence>MIAAANRTILIRRALEKRLINMQGHLQGTPPLVALEPGKHRCADPEETLRLLMVRYLPKVKEGRATKQDQVRVLTLILELADMALTDDLRFLDAWNAIYETVCEKQHIMQDIKPLVIPFMQCYAFLLQSYINKLM</sequence>
<evidence type="ECO:0000313" key="2">
    <source>
        <dbReference type="Proteomes" id="UP000019140"/>
    </source>
</evidence>
<comment type="caution">
    <text evidence="1">The sequence shown here is derived from an EMBL/GenBank/DDBJ whole genome shotgun (WGS) entry which is preliminary data.</text>
</comment>
<accession>W4MA92</accession>
<evidence type="ECO:0000313" key="1">
    <source>
        <dbReference type="EMBL" id="ETX06557.1"/>
    </source>
</evidence>
<dbReference type="EMBL" id="AZHX01000667">
    <property type="protein sequence ID" value="ETX06557.1"/>
    <property type="molecule type" value="Genomic_DNA"/>
</dbReference>
<reference evidence="1 2" key="1">
    <citation type="journal article" date="2014" name="Nature">
        <title>An environmental bacterial taxon with a large and distinct metabolic repertoire.</title>
        <authorList>
            <person name="Wilson M.C."/>
            <person name="Mori T."/>
            <person name="Ruckert C."/>
            <person name="Uria A.R."/>
            <person name="Helf M.J."/>
            <person name="Takada K."/>
            <person name="Gernert C."/>
            <person name="Steffens U.A."/>
            <person name="Heycke N."/>
            <person name="Schmitt S."/>
            <person name="Rinke C."/>
            <person name="Helfrich E.J."/>
            <person name="Brachmann A.O."/>
            <person name="Gurgui C."/>
            <person name="Wakimoto T."/>
            <person name="Kracht M."/>
            <person name="Crusemann M."/>
            <person name="Hentschel U."/>
            <person name="Abe I."/>
            <person name="Matsunaga S."/>
            <person name="Kalinowski J."/>
            <person name="Takeyama H."/>
            <person name="Piel J."/>
        </authorList>
    </citation>
    <scope>NUCLEOTIDE SEQUENCE [LARGE SCALE GENOMIC DNA]</scope>
    <source>
        <strain evidence="2">TSY2</strain>
    </source>
</reference>
<protein>
    <submittedName>
        <fullName evidence="1">Uncharacterized protein</fullName>
    </submittedName>
</protein>
<dbReference type="Proteomes" id="UP000019140">
    <property type="component" value="Unassembled WGS sequence"/>
</dbReference>
<proteinExistence type="predicted"/>
<dbReference type="AlphaFoldDB" id="W4MA92"/>
<dbReference type="HOGENOM" id="CLU_1881939_0_0_7"/>
<organism evidence="1 2">
    <name type="scientific">Candidatus Entotheonella gemina</name>
    <dbReference type="NCBI Taxonomy" id="1429439"/>
    <lineage>
        <taxon>Bacteria</taxon>
        <taxon>Pseudomonadati</taxon>
        <taxon>Nitrospinota/Tectimicrobiota group</taxon>
        <taxon>Candidatus Tectimicrobiota</taxon>
        <taxon>Candidatus Entotheonellia</taxon>
        <taxon>Candidatus Entotheonellales</taxon>
        <taxon>Candidatus Entotheonellaceae</taxon>
        <taxon>Candidatus Entotheonella</taxon>
    </lineage>
</organism>
<keyword evidence="2" id="KW-1185">Reference proteome</keyword>
<name>W4MA92_9BACT</name>
<gene>
    <name evidence="1" type="ORF">ETSY2_16425</name>
</gene>